<dbReference type="InterPro" id="IPR027417">
    <property type="entry name" value="P-loop_NTPase"/>
</dbReference>
<dbReference type="GO" id="GO:0005886">
    <property type="term" value="C:plasma membrane"/>
    <property type="evidence" value="ECO:0007669"/>
    <property type="project" value="TreeGrafter"/>
</dbReference>
<dbReference type="PANTHER" id="PTHR24222:SF76">
    <property type="entry name" value="MYCOBACTIN IMPORT ATP-BINDING_PERMEASE PROTEIN IRTB"/>
    <property type="match status" value="1"/>
</dbReference>
<dbReference type="SUPFAM" id="SSF52540">
    <property type="entry name" value="P-loop containing nucleoside triphosphate hydrolases"/>
    <property type="match status" value="1"/>
</dbReference>
<protein>
    <submittedName>
        <fullName evidence="1">Abc transporter b family member 11</fullName>
    </submittedName>
</protein>
<dbReference type="InterPro" id="IPR039421">
    <property type="entry name" value="Type_1_exporter"/>
</dbReference>
<name>A0AAW0KVK4_QUESU</name>
<proteinExistence type="predicted"/>
<dbReference type="PANTHER" id="PTHR24222">
    <property type="entry name" value="ABC TRANSPORTER B FAMILY"/>
    <property type="match status" value="1"/>
</dbReference>
<evidence type="ECO:0000313" key="2">
    <source>
        <dbReference type="Proteomes" id="UP000237347"/>
    </source>
</evidence>
<evidence type="ECO:0000313" key="1">
    <source>
        <dbReference type="EMBL" id="KAK7842609.1"/>
    </source>
</evidence>
<keyword evidence="2" id="KW-1185">Reference proteome</keyword>
<dbReference type="GO" id="GO:0042626">
    <property type="term" value="F:ATPase-coupled transmembrane transporter activity"/>
    <property type="evidence" value="ECO:0007669"/>
    <property type="project" value="TreeGrafter"/>
</dbReference>
<dbReference type="EMBL" id="PKMF04000218">
    <property type="protein sequence ID" value="KAK7842609.1"/>
    <property type="molecule type" value="Genomic_DNA"/>
</dbReference>
<dbReference type="Gene3D" id="3.40.50.300">
    <property type="entry name" value="P-loop containing nucleotide triphosphate hydrolases"/>
    <property type="match status" value="1"/>
</dbReference>
<gene>
    <name evidence="1" type="primary">ABCB11_6</name>
    <name evidence="1" type="ORF">CFP56_013543</name>
</gene>
<accession>A0AAW0KVK4</accession>
<reference evidence="1 2" key="1">
    <citation type="journal article" date="2018" name="Sci. Data">
        <title>The draft genome sequence of cork oak.</title>
        <authorList>
            <person name="Ramos A.M."/>
            <person name="Usie A."/>
            <person name="Barbosa P."/>
            <person name="Barros P.M."/>
            <person name="Capote T."/>
            <person name="Chaves I."/>
            <person name="Simoes F."/>
            <person name="Abreu I."/>
            <person name="Carrasquinho I."/>
            <person name="Faro C."/>
            <person name="Guimaraes J.B."/>
            <person name="Mendonca D."/>
            <person name="Nobrega F."/>
            <person name="Rodrigues L."/>
            <person name="Saibo N.J.M."/>
            <person name="Varela M.C."/>
            <person name="Egas C."/>
            <person name="Matos J."/>
            <person name="Miguel C.M."/>
            <person name="Oliveira M.M."/>
            <person name="Ricardo C.P."/>
            <person name="Goncalves S."/>
        </authorList>
    </citation>
    <scope>NUCLEOTIDE SEQUENCE [LARGE SCALE GENOMIC DNA]</scope>
    <source>
        <strain evidence="2">cv. HL8</strain>
    </source>
</reference>
<dbReference type="Proteomes" id="UP000237347">
    <property type="component" value="Unassembled WGS sequence"/>
</dbReference>
<comment type="caution">
    <text evidence="1">The sequence shown here is derived from an EMBL/GenBank/DDBJ whole genome shotgun (WGS) entry which is preliminary data.</text>
</comment>
<organism evidence="1 2">
    <name type="scientific">Quercus suber</name>
    <name type="common">Cork oak</name>
    <dbReference type="NCBI Taxonomy" id="58331"/>
    <lineage>
        <taxon>Eukaryota</taxon>
        <taxon>Viridiplantae</taxon>
        <taxon>Streptophyta</taxon>
        <taxon>Embryophyta</taxon>
        <taxon>Tracheophyta</taxon>
        <taxon>Spermatophyta</taxon>
        <taxon>Magnoliopsida</taxon>
        <taxon>eudicotyledons</taxon>
        <taxon>Gunneridae</taxon>
        <taxon>Pentapetalae</taxon>
        <taxon>rosids</taxon>
        <taxon>fabids</taxon>
        <taxon>Fagales</taxon>
        <taxon>Fagaceae</taxon>
        <taxon>Quercus</taxon>
    </lineage>
</organism>
<dbReference type="AlphaFoldDB" id="A0AAW0KVK4"/>
<sequence length="68" mass="7748">MSSVVRWAEAMYRHCTIHDKATNALDAESEKVFQDALDQVMVNWTTIVVANRLSTIKNVDLIEVVKIE</sequence>